<feature type="region of interest" description="Disordered" evidence="1">
    <location>
        <begin position="46"/>
        <end position="77"/>
    </location>
</feature>
<evidence type="ECO:0000256" key="1">
    <source>
        <dbReference type="SAM" id="MobiDB-lite"/>
    </source>
</evidence>
<feature type="compositionally biased region" description="Polar residues" evidence="1">
    <location>
        <begin position="319"/>
        <end position="329"/>
    </location>
</feature>
<evidence type="ECO:0000313" key="2">
    <source>
        <dbReference type="EMBL" id="TMW87744.1"/>
    </source>
</evidence>
<feature type="compositionally biased region" description="Polar residues" evidence="1">
    <location>
        <begin position="164"/>
        <end position="198"/>
    </location>
</feature>
<comment type="caution">
    <text evidence="2">The sequence shown here is derived from an EMBL/GenBank/DDBJ whole genome shotgun (WGS) entry which is preliminary data.</text>
</comment>
<accession>A0A6N2B1I6</accession>
<feature type="compositionally biased region" description="Polar residues" evidence="1">
    <location>
        <begin position="211"/>
        <end position="222"/>
    </location>
</feature>
<gene>
    <name evidence="2" type="ORF">EJD97_019533</name>
</gene>
<feature type="region of interest" description="Disordered" evidence="1">
    <location>
        <begin position="305"/>
        <end position="337"/>
    </location>
</feature>
<protein>
    <submittedName>
        <fullName evidence="2">Uncharacterized protein</fullName>
    </submittedName>
</protein>
<feature type="region of interest" description="Disordered" evidence="1">
    <location>
        <begin position="153"/>
        <end position="224"/>
    </location>
</feature>
<dbReference type="EMBL" id="RXGB01005522">
    <property type="protein sequence ID" value="TMW87744.1"/>
    <property type="molecule type" value="Genomic_DNA"/>
</dbReference>
<proteinExistence type="predicted"/>
<organism evidence="2">
    <name type="scientific">Solanum chilense</name>
    <name type="common">Tomato</name>
    <name type="synonym">Lycopersicon chilense</name>
    <dbReference type="NCBI Taxonomy" id="4083"/>
    <lineage>
        <taxon>Eukaryota</taxon>
        <taxon>Viridiplantae</taxon>
        <taxon>Streptophyta</taxon>
        <taxon>Embryophyta</taxon>
        <taxon>Tracheophyta</taxon>
        <taxon>Spermatophyta</taxon>
        <taxon>Magnoliopsida</taxon>
        <taxon>eudicotyledons</taxon>
        <taxon>Gunneridae</taxon>
        <taxon>Pentapetalae</taxon>
        <taxon>asterids</taxon>
        <taxon>lamiids</taxon>
        <taxon>Solanales</taxon>
        <taxon>Solanaceae</taxon>
        <taxon>Solanoideae</taxon>
        <taxon>Solaneae</taxon>
        <taxon>Solanum</taxon>
        <taxon>Solanum subgen. Lycopersicon</taxon>
    </lineage>
</organism>
<reference evidence="2" key="1">
    <citation type="submission" date="2019-05" db="EMBL/GenBank/DDBJ databases">
        <title>The de novo reference genome and transcriptome assemblies of the wild tomato species Solanum chilense.</title>
        <authorList>
            <person name="Stam R."/>
            <person name="Nosenko T."/>
            <person name="Hoerger A.C."/>
            <person name="Stephan W."/>
            <person name="Seidel M.A."/>
            <person name="Kuhn J.M.M."/>
            <person name="Haberer G."/>
            <person name="Tellier A."/>
        </authorList>
    </citation>
    <scope>NUCLEOTIDE SEQUENCE</scope>
    <source>
        <tissue evidence="2">Mature leaves</tissue>
    </source>
</reference>
<feature type="region of interest" description="Disordered" evidence="1">
    <location>
        <begin position="256"/>
        <end position="280"/>
    </location>
</feature>
<dbReference type="AlphaFoldDB" id="A0A6N2B1I6"/>
<feature type="compositionally biased region" description="Basic and acidic residues" evidence="1">
    <location>
        <begin position="46"/>
        <end position="57"/>
    </location>
</feature>
<name>A0A6N2B1I6_SOLCI</name>
<sequence length="337" mass="38411">MGYIGEDITDGRWQRIDYDNIPDYCFYCKHQGHKETACIIKKRDEENKRRKEMEKNRAGKQNTQNVTAEKSSGKSMDIGRRELDHNQVRQQVQENQQQMTQDEWQIQRRRNNNQQVRFNAVKFVAPQTQVQTGISIPTQNAYIDLELQEHTDYGGGLEVHNDQRQQQQPHHLGSSNRPSQIQVYNKGSNNQRDQSNPQPRKVTQKPRIEQNGYQQEQITRSGIDSMLPLPTPLNITDVNADIVVENYAGVAVGGLDGSGQEKDSINQSRLSKGRETGENVGTSYQIQKGPLLHNSDAEEIRDVAGKQGLSPRGRKLVKHNQNTSISKPNTRARSRGF</sequence>
<feature type="compositionally biased region" description="Polar residues" evidence="1">
    <location>
        <begin position="59"/>
        <end position="74"/>
    </location>
</feature>